<organism evidence="2 3">
    <name type="scientific">Diversispora eburnea</name>
    <dbReference type="NCBI Taxonomy" id="1213867"/>
    <lineage>
        <taxon>Eukaryota</taxon>
        <taxon>Fungi</taxon>
        <taxon>Fungi incertae sedis</taxon>
        <taxon>Mucoromycota</taxon>
        <taxon>Glomeromycotina</taxon>
        <taxon>Glomeromycetes</taxon>
        <taxon>Diversisporales</taxon>
        <taxon>Diversisporaceae</taxon>
        <taxon>Diversispora</taxon>
    </lineage>
</organism>
<reference evidence="2" key="1">
    <citation type="submission" date="2021-06" db="EMBL/GenBank/DDBJ databases">
        <authorList>
            <person name="Kallberg Y."/>
            <person name="Tangrot J."/>
            <person name="Rosling A."/>
        </authorList>
    </citation>
    <scope>NUCLEOTIDE SEQUENCE</scope>
    <source>
        <strain evidence="2">AZ414A</strain>
    </source>
</reference>
<dbReference type="AlphaFoldDB" id="A0A9N8WK86"/>
<keyword evidence="1" id="KW-0175">Coiled coil</keyword>
<evidence type="ECO:0000313" key="3">
    <source>
        <dbReference type="Proteomes" id="UP000789706"/>
    </source>
</evidence>
<accession>A0A9N8WK86</accession>
<dbReference type="EMBL" id="CAJVPK010000312">
    <property type="protein sequence ID" value="CAG8492395.1"/>
    <property type="molecule type" value="Genomic_DNA"/>
</dbReference>
<comment type="caution">
    <text evidence="2">The sequence shown here is derived from an EMBL/GenBank/DDBJ whole genome shotgun (WGS) entry which is preliminary data.</text>
</comment>
<keyword evidence="3" id="KW-1185">Reference proteome</keyword>
<sequence length="85" mass="9796">MPIYRSIFNQNEELKNELKELKMKIQEAQYVLIAKAQRDLLHAIKQQLPIMQVETLRQTSSFFCSPQSSKGLVAYNQATTPINAK</sequence>
<dbReference type="Proteomes" id="UP000789706">
    <property type="component" value="Unassembled WGS sequence"/>
</dbReference>
<name>A0A9N8WK86_9GLOM</name>
<evidence type="ECO:0000313" key="2">
    <source>
        <dbReference type="EMBL" id="CAG8492395.1"/>
    </source>
</evidence>
<feature type="coiled-coil region" evidence="1">
    <location>
        <begin position="4"/>
        <end position="31"/>
    </location>
</feature>
<evidence type="ECO:0000256" key="1">
    <source>
        <dbReference type="SAM" id="Coils"/>
    </source>
</evidence>
<proteinExistence type="predicted"/>
<protein>
    <submittedName>
        <fullName evidence="2">135_t:CDS:1</fullName>
    </submittedName>
</protein>
<gene>
    <name evidence="2" type="ORF">DEBURN_LOCUS4247</name>
</gene>